<dbReference type="InterPro" id="IPR020845">
    <property type="entry name" value="AMP-binding_CS"/>
</dbReference>
<dbReference type="SUPFAM" id="SSF56801">
    <property type="entry name" value="Acetyl-CoA synthetase-like"/>
    <property type="match status" value="1"/>
</dbReference>
<dbReference type="PROSITE" id="PS00455">
    <property type="entry name" value="AMP_BINDING"/>
    <property type="match status" value="1"/>
</dbReference>
<dbReference type="EMBL" id="BONR01000002">
    <property type="protein sequence ID" value="GIG54714.1"/>
    <property type="molecule type" value="Genomic_DNA"/>
</dbReference>
<evidence type="ECO:0000256" key="3">
    <source>
        <dbReference type="ARBA" id="ARBA00022832"/>
    </source>
</evidence>
<dbReference type="Proteomes" id="UP000652354">
    <property type="component" value="Unassembled WGS sequence"/>
</dbReference>
<dbReference type="InterPro" id="IPR045851">
    <property type="entry name" value="AMP-bd_C_sf"/>
</dbReference>
<dbReference type="Gene3D" id="3.40.50.12780">
    <property type="entry name" value="N-terminal domain of ligase-like"/>
    <property type="match status" value="1"/>
</dbReference>
<keyword evidence="4" id="KW-0443">Lipid metabolism</keyword>
<evidence type="ECO:0000313" key="8">
    <source>
        <dbReference type="EMBL" id="GIG54714.1"/>
    </source>
</evidence>
<comment type="catalytic activity">
    <reaction evidence="5">
        <text>a long-chain fatty acid + ATP + CoA = a long-chain fatty acyl-CoA + AMP + diphosphate</text>
        <dbReference type="Rhea" id="RHEA:15421"/>
        <dbReference type="ChEBI" id="CHEBI:30616"/>
        <dbReference type="ChEBI" id="CHEBI:33019"/>
        <dbReference type="ChEBI" id="CHEBI:57287"/>
        <dbReference type="ChEBI" id="CHEBI:57560"/>
        <dbReference type="ChEBI" id="CHEBI:83139"/>
        <dbReference type="ChEBI" id="CHEBI:456215"/>
        <dbReference type="EC" id="6.2.1.3"/>
    </reaction>
    <physiologicalReaction direction="left-to-right" evidence="5">
        <dbReference type="Rhea" id="RHEA:15422"/>
    </physiologicalReaction>
</comment>
<feature type="domain" description="AMP-dependent synthetase/ligase" evidence="7">
    <location>
        <begin position="31"/>
        <end position="432"/>
    </location>
</feature>
<dbReference type="GO" id="GO:0016020">
    <property type="term" value="C:membrane"/>
    <property type="evidence" value="ECO:0007669"/>
    <property type="project" value="TreeGrafter"/>
</dbReference>
<dbReference type="RefSeq" id="WP_239066566.1">
    <property type="nucleotide sequence ID" value="NZ_BONR01000002.1"/>
</dbReference>
<dbReference type="GO" id="GO:0004467">
    <property type="term" value="F:long-chain fatty acid-CoA ligase activity"/>
    <property type="evidence" value="ECO:0007669"/>
    <property type="project" value="UniProtKB-EC"/>
</dbReference>
<evidence type="ECO:0000256" key="6">
    <source>
        <dbReference type="ARBA" id="ARBA00032875"/>
    </source>
</evidence>
<keyword evidence="9" id="KW-1185">Reference proteome</keyword>
<dbReference type="Pfam" id="PF23562">
    <property type="entry name" value="AMP-binding_C_3"/>
    <property type="match status" value="1"/>
</dbReference>
<dbReference type="CDD" id="cd05907">
    <property type="entry name" value="VL_LC_FACS_like"/>
    <property type="match status" value="1"/>
</dbReference>
<name>A0A919UGR7_9MICO</name>
<dbReference type="InterPro" id="IPR042099">
    <property type="entry name" value="ANL_N_sf"/>
</dbReference>
<evidence type="ECO:0000313" key="9">
    <source>
        <dbReference type="Proteomes" id="UP000652354"/>
    </source>
</evidence>
<comment type="similarity">
    <text evidence="1">Belongs to the ATP-dependent AMP-binding enzyme family.</text>
</comment>
<evidence type="ECO:0000256" key="4">
    <source>
        <dbReference type="ARBA" id="ARBA00023098"/>
    </source>
</evidence>
<keyword evidence="3" id="KW-0276">Fatty acid metabolism</keyword>
<keyword evidence="2 8" id="KW-0436">Ligase</keyword>
<dbReference type="AlphaFoldDB" id="A0A919UGR7"/>
<dbReference type="InterPro" id="IPR000873">
    <property type="entry name" value="AMP-dep_synth/lig_dom"/>
</dbReference>
<sequence>MSVTFSNANGDTMGTPATDYPSSIIALVSAAWTTHADKVVMRYPDANDEWVDVTGAQAQARVNAVAKGLIANGVNAGDRVGILSRTRYEWTVLDFAIMSAGAVPVPVYDTSSEAQIDWITSDADVRLLIAETAEHASRARSAAADSESPLETVLVIDDGAVDDLAAKGADVGDDVLEHRISTLSHDSLATIMYTSGTTGRPKGVRLTHFSYVRHIAGIQESMGPVLFQEGASTVLFLTLAHSLARLVEIALVASGMVIGFCPDPSKLVPAMQSMHPTLVLAVPRVFEKVYNSAEQKAEAGGKVKIFRWAAKQAIDFSKALDTDRGPGIALKARHAIADRLVLSKIREVLGGRAEWAISGSAPLGDRLGHFYRGLGLTVLEGYGLTETNAASHVNRPELAKIGTVGPPLPGIEVSIAEDGEVLMRGEQLFESYHHNPEATAEAIKDGWFHSGDIGSQDEDGYLTITGRKKELIVTAGGKNVAPAELEDKIRSYALVSQCVVVGDAQPFIAALITLDPEALPGWLKSKGFEPMSVAEAGKDERILARVQKAIDRANATVSRAESIRTFRILADDLTIDNGMLTPSLKVKRARVLEQYADVIDGIYTAKHSHG</sequence>
<evidence type="ECO:0000256" key="5">
    <source>
        <dbReference type="ARBA" id="ARBA00024484"/>
    </source>
</evidence>
<reference evidence="8" key="1">
    <citation type="submission" date="2021-01" db="EMBL/GenBank/DDBJ databases">
        <title>Whole genome shotgun sequence of Demequina activiva NBRC 110675.</title>
        <authorList>
            <person name="Komaki H."/>
            <person name="Tamura T."/>
        </authorList>
    </citation>
    <scope>NUCLEOTIDE SEQUENCE</scope>
    <source>
        <strain evidence="8">NBRC 110675</strain>
    </source>
</reference>
<dbReference type="Gene3D" id="3.30.300.30">
    <property type="match status" value="1"/>
</dbReference>
<evidence type="ECO:0000256" key="1">
    <source>
        <dbReference type="ARBA" id="ARBA00006432"/>
    </source>
</evidence>
<protein>
    <recommendedName>
        <fullName evidence="6">Acyl-CoA synthetase</fullName>
    </recommendedName>
</protein>
<evidence type="ECO:0000256" key="2">
    <source>
        <dbReference type="ARBA" id="ARBA00022598"/>
    </source>
</evidence>
<comment type="caution">
    <text evidence="8">The sequence shown here is derived from an EMBL/GenBank/DDBJ whole genome shotgun (WGS) entry which is preliminary data.</text>
</comment>
<organism evidence="8 9">
    <name type="scientific">Demequina activiva</name>
    <dbReference type="NCBI Taxonomy" id="1582364"/>
    <lineage>
        <taxon>Bacteria</taxon>
        <taxon>Bacillati</taxon>
        <taxon>Actinomycetota</taxon>
        <taxon>Actinomycetes</taxon>
        <taxon>Micrococcales</taxon>
        <taxon>Demequinaceae</taxon>
        <taxon>Demequina</taxon>
    </lineage>
</organism>
<dbReference type="PANTHER" id="PTHR43272:SF32">
    <property type="entry name" value="AMP-DEPENDENT SYNTHETASE_LIGASE DOMAIN-CONTAINING PROTEIN"/>
    <property type="match status" value="1"/>
</dbReference>
<dbReference type="Pfam" id="PF00501">
    <property type="entry name" value="AMP-binding"/>
    <property type="match status" value="1"/>
</dbReference>
<dbReference type="PANTHER" id="PTHR43272">
    <property type="entry name" value="LONG-CHAIN-FATTY-ACID--COA LIGASE"/>
    <property type="match status" value="1"/>
</dbReference>
<proteinExistence type="inferred from homology"/>
<accession>A0A919UGR7</accession>
<evidence type="ECO:0000259" key="7">
    <source>
        <dbReference type="Pfam" id="PF00501"/>
    </source>
</evidence>
<gene>
    <name evidence="8" type="ORF">Dac01nite_14660</name>
</gene>